<dbReference type="Gene3D" id="2.60.40.1250">
    <property type="entry name" value="Thiol:disulfide interchange protein DsbD, N-terminal domain"/>
    <property type="match status" value="1"/>
</dbReference>
<dbReference type="NCBIfam" id="NF001419">
    <property type="entry name" value="PRK00293.1"/>
    <property type="match status" value="1"/>
</dbReference>
<gene>
    <name evidence="18" type="primary">dsbD</name>
    <name evidence="20" type="ORF">C7444_10947</name>
</gene>
<dbReference type="InterPro" id="IPR022910">
    <property type="entry name" value="Thiol_diS_interchange_DbsD"/>
</dbReference>
<feature type="disulfide bond" description="Redox-active" evidence="18">
    <location>
        <begin position="249"/>
        <end position="371"/>
    </location>
</feature>
<feature type="transmembrane region" description="Helical" evidence="18">
    <location>
        <begin position="309"/>
        <end position="332"/>
    </location>
</feature>
<keyword evidence="12 18" id="KW-0520">NAD</keyword>
<keyword evidence="8 18" id="KW-0201">Cytochrome c-type biogenesis</keyword>
<feature type="transmembrane region" description="Helical" evidence="18">
    <location>
        <begin position="430"/>
        <end position="448"/>
    </location>
</feature>
<dbReference type="Pfam" id="PF11412">
    <property type="entry name" value="DsbD_N"/>
    <property type="match status" value="1"/>
</dbReference>
<keyword evidence="6 18" id="KW-0812">Transmembrane</keyword>
<dbReference type="AlphaFoldDB" id="A0A318GZ40"/>
<feature type="transmembrane region" description="Helical" evidence="18">
    <location>
        <begin position="230"/>
        <end position="262"/>
    </location>
</feature>
<organism evidence="20 21">
    <name type="scientific">Sphaerotilus hippei</name>
    <dbReference type="NCBI Taxonomy" id="744406"/>
    <lineage>
        <taxon>Bacteria</taxon>
        <taxon>Pseudomonadati</taxon>
        <taxon>Pseudomonadota</taxon>
        <taxon>Betaproteobacteria</taxon>
        <taxon>Burkholderiales</taxon>
        <taxon>Sphaerotilaceae</taxon>
        <taxon>Sphaerotilus</taxon>
    </lineage>
</organism>
<evidence type="ECO:0000256" key="16">
    <source>
        <dbReference type="ARBA" id="ARBA00047388"/>
    </source>
</evidence>
<evidence type="ECO:0000256" key="5">
    <source>
        <dbReference type="ARBA" id="ARBA00022519"/>
    </source>
</evidence>
<evidence type="ECO:0000256" key="8">
    <source>
        <dbReference type="ARBA" id="ARBA00022748"/>
    </source>
</evidence>
<evidence type="ECO:0000256" key="17">
    <source>
        <dbReference type="ARBA" id="ARBA00047804"/>
    </source>
</evidence>
<comment type="caution">
    <text evidence="20">The sequence shown here is derived from an EMBL/GenBank/DDBJ whole genome shotgun (WGS) entry which is preliminary data.</text>
</comment>
<dbReference type="CDD" id="cd02953">
    <property type="entry name" value="DsbDgamma"/>
    <property type="match status" value="1"/>
</dbReference>
<dbReference type="EMBL" id="QJJS01000009">
    <property type="protein sequence ID" value="PXW95479.1"/>
    <property type="molecule type" value="Genomic_DNA"/>
</dbReference>
<dbReference type="InterPro" id="IPR028250">
    <property type="entry name" value="DsbDN"/>
</dbReference>
<evidence type="ECO:0000256" key="15">
    <source>
        <dbReference type="ARBA" id="ARBA00023284"/>
    </source>
</evidence>
<evidence type="ECO:0000256" key="4">
    <source>
        <dbReference type="ARBA" id="ARBA00022475"/>
    </source>
</evidence>
<keyword evidence="14 18" id="KW-1015">Disulfide bond</keyword>
<evidence type="ECO:0000256" key="6">
    <source>
        <dbReference type="ARBA" id="ARBA00022692"/>
    </source>
</evidence>
<feature type="transmembrane region" description="Helical" evidence="18">
    <location>
        <begin position="274"/>
        <end position="297"/>
    </location>
</feature>
<evidence type="ECO:0000256" key="14">
    <source>
        <dbReference type="ARBA" id="ARBA00023157"/>
    </source>
</evidence>
<proteinExistence type="inferred from homology"/>
<dbReference type="SUPFAM" id="SSF74863">
    <property type="entry name" value="Thiol:disulfide interchange protein DsbD, N-terminal domain (DsbD-alpha)"/>
    <property type="match status" value="1"/>
</dbReference>
<evidence type="ECO:0000256" key="2">
    <source>
        <dbReference type="ARBA" id="ARBA00007241"/>
    </source>
</evidence>
<evidence type="ECO:0000256" key="7">
    <source>
        <dbReference type="ARBA" id="ARBA00022729"/>
    </source>
</evidence>
<keyword evidence="3 18" id="KW-0813">Transport</keyword>
<evidence type="ECO:0000256" key="12">
    <source>
        <dbReference type="ARBA" id="ARBA00023027"/>
    </source>
</evidence>
<dbReference type="Proteomes" id="UP000247811">
    <property type="component" value="Unassembled WGS sequence"/>
</dbReference>
<dbReference type="GO" id="GO:0005886">
    <property type="term" value="C:plasma membrane"/>
    <property type="evidence" value="ECO:0007669"/>
    <property type="project" value="UniProtKB-SubCell"/>
</dbReference>
<dbReference type="InterPro" id="IPR017937">
    <property type="entry name" value="Thioredoxin_CS"/>
</dbReference>
<dbReference type="Pfam" id="PF02683">
    <property type="entry name" value="DsbD_TM"/>
    <property type="match status" value="1"/>
</dbReference>
<dbReference type="PANTHER" id="PTHR32234">
    <property type="entry name" value="THIOL:DISULFIDE INTERCHANGE PROTEIN DSBD"/>
    <property type="match status" value="1"/>
</dbReference>
<feature type="disulfide bond" description="Redox-active" evidence="18">
    <location>
        <begin position="563"/>
        <end position="566"/>
    </location>
</feature>
<dbReference type="OrthoDB" id="9811036at2"/>
<keyword evidence="10 18" id="KW-1133">Transmembrane helix</keyword>
<dbReference type="InterPro" id="IPR013766">
    <property type="entry name" value="Thioredoxin_domain"/>
</dbReference>
<dbReference type="PANTHER" id="PTHR32234:SF0">
    <property type="entry name" value="THIOL:DISULFIDE INTERCHANGE PROTEIN DSBD"/>
    <property type="match status" value="1"/>
</dbReference>
<dbReference type="InterPro" id="IPR003834">
    <property type="entry name" value="Cyt_c_assmbl_TM_dom"/>
</dbReference>
<evidence type="ECO:0000256" key="18">
    <source>
        <dbReference type="HAMAP-Rule" id="MF_00399"/>
    </source>
</evidence>
<accession>A0A318GZ40</accession>
<evidence type="ECO:0000313" key="20">
    <source>
        <dbReference type="EMBL" id="PXW95479.1"/>
    </source>
</evidence>
<reference evidence="20 21" key="1">
    <citation type="submission" date="2018-05" db="EMBL/GenBank/DDBJ databases">
        <title>Genomic Encyclopedia of Type Strains, Phase IV (KMG-IV): sequencing the most valuable type-strain genomes for metagenomic binning, comparative biology and taxonomic classification.</title>
        <authorList>
            <person name="Goeker M."/>
        </authorList>
    </citation>
    <scope>NUCLEOTIDE SEQUENCE [LARGE SCALE GENOMIC DNA]</scope>
    <source>
        <strain evidence="20 21">DSM 566</strain>
    </source>
</reference>
<comment type="caution">
    <text evidence="18">Lacks conserved residue(s) required for the propagation of feature annotation.</text>
</comment>
<comment type="subcellular location">
    <subcellularLocation>
        <location evidence="1 18">Cell inner membrane</location>
        <topology evidence="1 18">Multi-pass membrane protein</topology>
    </subcellularLocation>
</comment>
<dbReference type="Gene3D" id="3.40.30.10">
    <property type="entry name" value="Glutaredoxin"/>
    <property type="match status" value="1"/>
</dbReference>
<evidence type="ECO:0000259" key="19">
    <source>
        <dbReference type="PROSITE" id="PS51352"/>
    </source>
</evidence>
<dbReference type="GO" id="GO:0045454">
    <property type="term" value="P:cell redox homeostasis"/>
    <property type="evidence" value="ECO:0007669"/>
    <property type="project" value="TreeGrafter"/>
</dbReference>
<sequence>MSGACCTRDRPARSSRPPGWRGLLAAGRRLCAVLLPVLLMFVVAVPASAAEEFLSPDDAFRLSVRAADSATLELRWEIAPGYYLYRERLEFAAAPAGVTLGAPRLPTGDRKYDETFQKELEVYHRELRVPLPVERAPALFRLKVLSQGCADAGLCYSPREQFVRVEVADGAIRRVRLLGDDEGAAWQPPAAEDMALRADGPAPAAEAQPGRRAAPGSVAGFEQALGSGSLWTVAAVFLLAGLLLSFTPCVLPMLPILSSIVVGQGGEASRSRGLLLSLAYSLGMAVVYTALGVAAGLAGEGLAALLQNAWVLGAFALLLLALSLSMFGLYELQLPAALQTRLSERSARLPGGRFGAVMLMGGVSALIVGPCVAAPLAGALLFIGRTGDVVLGGLALFSMAAGMSVPLVLVGASAGALLPRAGAWMEGVKRCFGVLLVAVALWMVSPVLPTWAVMGAWGSLALLCAVGLRLLDPLAPAAGFWPRLGKGLGLLLALVGLAQWVGLLSGGRDLLQPLAHLGVARSATAAPAAHALPFRRIRSTAELDEVLRSAGRPVMLDFYADWCVSCVEYERFTFTDARVRARLAAAVLLQVDVTANDEQDRALLKRFGLFGPPGILFFDAGGREQAEHRVIGFQDADEFLASLGAAGL</sequence>
<evidence type="ECO:0000256" key="10">
    <source>
        <dbReference type="ARBA" id="ARBA00022989"/>
    </source>
</evidence>
<comment type="catalytic activity">
    <reaction evidence="16 18">
        <text>[protein]-dithiol + NAD(+) = [protein]-disulfide + NADH + H(+)</text>
        <dbReference type="Rhea" id="RHEA:18749"/>
        <dbReference type="Rhea" id="RHEA-COMP:10593"/>
        <dbReference type="Rhea" id="RHEA-COMP:10594"/>
        <dbReference type="ChEBI" id="CHEBI:15378"/>
        <dbReference type="ChEBI" id="CHEBI:29950"/>
        <dbReference type="ChEBI" id="CHEBI:50058"/>
        <dbReference type="ChEBI" id="CHEBI:57540"/>
        <dbReference type="ChEBI" id="CHEBI:57945"/>
        <dbReference type="EC" id="1.8.1.8"/>
    </reaction>
</comment>
<evidence type="ECO:0000256" key="11">
    <source>
        <dbReference type="ARBA" id="ARBA00023002"/>
    </source>
</evidence>
<dbReference type="RefSeq" id="WP_110400918.1">
    <property type="nucleotide sequence ID" value="NZ_QJJS01000009.1"/>
</dbReference>
<comment type="function">
    <text evidence="18">Required to facilitate the formation of correct disulfide bonds in some periplasmic proteins and for the assembly of the periplasmic c-type cytochromes. Acts by transferring electrons from cytoplasmic thioredoxin to the periplasm. This transfer involves a cascade of disulfide bond formation and reduction steps.</text>
</comment>
<dbReference type="HAMAP" id="MF_00399">
    <property type="entry name" value="DbsD"/>
    <property type="match status" value="1"/>
</dbReference>
<evidence type="ECO:0000256" key="3">
    <source>
        <dbReference type="ARBA" id="ARBA00022448"/>
    </source>
</evidence>
<dbReference type="GO" id="GO:0009055">
    <property type="term" value="F:electron transfer activity"/>
    <property type="evidence" value="ECO:0007669"/>
    <property type="project" value="UniProtKB-UniRule"/>
</dbReference>
<evidence type="ECO:0000256" key="1">
    <source>
        <dbReference type="ARBA" id="ARBA00004429"/>
    </source>
</evidence>
<protein>
    <recommendedName>
        <fullName evidence="18">Thiol:disulfide interchange protein DsbD</fullName>
        <ecNumber evidence="18">1.8.1.8</ecNumber>
    </recommendedName>
    <alternativeName>
        <fullName evidence="18">Protein-disulfide reductase</fullName>
        <shortName evidence="18">Disulfide reductase</shortName>
    </alternativeName>
</protein>
<dbReference type="GO" id="GO:0047134">
    <property type="term" value="F:protein-disulfide reductase [NAD(P)H] activity"/>
    <property type="evidence" value="ECO:0007669"/>
    <property type="project" value="UniProtKB-UniRule"/>
</dbReference>
<keyword evidence="9 18" id="KW-0249">Electron transport</keyword>
<dbReference type="InterPro" id="IPR036249">
    <property type="entry name" value="Thioredoxin-like_sf"/>
</dbReference>
<keyword evidence="21" id="KW-1185">Reference proteome</keyword>
<feature type="transmembrane region" description="Helical" evidence="18">
    <location>
        <begin position="353"/>
        <end position="383"/>
    </location>
</feature>
<keyword evidence="13 18" id="KW-0472">Membrane</keyword>
<keyword evidence="4 18" id="KW-1003">Cell membrane</keyword>
<dbReference type="GO" id="GO:0017004">
    <property type="term" value="P:cytochrome complex assembly"/>
    <property type="evidence" value="ECO:0007669"/>
    <property type="project" value="UniProtKB-UniRule"/>
</dbReference>
<feature type="transmembrane region" description="Helical" evidence="18">
    <location>
        <begin position="389"/>
        <end position="418"/>
    </location>
</feature>
<keyword evidence="15 18" id="KW-0676">Redox-active center</keyword>
<feature type="domain" description="Thioredoxin" evidence="19">
    <location>
        <begin position="515"/>
        <end position="648"/>
    </location>
</feature>
<evidence type="ECO:0000313" key="21">
    <source>
        <dbReference type="Proteomes" id="UP000247811"/>
    </source>
</evidence>
<dbReference type="InterPro" id="IPR036929">
    <property type="entry name" value="DsbDN_sf"/>
</dbReference>
<keyword evidence="11 18" id="KW-0560">Oxidoreductase</keyword>
<dbReference type="InterPro" id="IPR035671">
    <property type="entry name" value="DsbD_gamma"/>
</dbReference>
<evidence type="ECO:0000256" key="13">
    <source>
        <dbReference type="ARBA" id="ARBA00023136"/>
    </source>
</evidence>
<keyword evidence="7" id="KW-0732">Signal</keyword>
<dbReference type="PROSITE" id="PS51352">
    <property type="entry name" value="THIOREDOXIN_2"/>
    <property type="match status" value="1"/>
</dbReference>
<feature type="disulfide bond" description="Redox-active" evidence="18">
    <location>
        <begin position="149"/>
        <end position="155"/>
    </location>
</feature>
<name>A0A318GZ40_9BURK</name>
<dbReference type="Pfam" id="PF13899">
    <property type="entry name" value="Thioredoxin_7"/>
    <property type="match status" value="1"/>
</dbReference>
<keyword evidence="5 18" id="KW-0997">Cell inner membrane</keyword>
<dbReference type="SUPFAM" id="SSF52833">
    <property type="entry name" value="Thioredoxin-like"/>
    <property type="match status" value="1"/>
</dbReference>
<dbReference type="EC" id="1.8.1.8" evidence="18"/>
<comment type="similarity">
    <text evidence="2 18">Belongs to the thioredoxin family. DsbD subfamily.</text>
</comment>
<comment type="catalytic activity">
    <reaction evidence="17 18">
        <text>[protein]-dithiol + NADP(+) = [protein]-disulfide + NADPH + H(+)</text>
        <dbReference type="Rhea" id="RHEA:18753"/>
        <dbReference type="Rhea" id="RHEA-COMP:10593"/>
        <dbReference type="Rhea" id="RHEA-COMP:10594"/>
        <dbReference type="ChEBI" id="CHEBI:15378"/>
        <dbReference type="ChEBI" id="CHEBI:29950"/>
        <dbReference type="ChEBI" id="CHEBI:50058"/>
        <dbReference type="ChEBI" id="CHEBI:57783"/>
        <dbReference type="ChEBI" id="CHEBI:58349"/>
        <dbReference type="EC" id="1.8.1.8"/>
    </reaction>
</comment>
<dbReference type="PROSITE" id="PS00194">
    <property type="entry name" value="THIOREDOXIN_1"/>
    <property type="match status" value="1"/>
</dbReference>
<evidence type="ECO:0000256" key="9">
    <source>
        <dbReference type="ARBA" id="ARBA00022982"/>
    </source>
</evidence>